<keyword evidence="2" id="KW-1185">Reference proteome</keyword>
<evidence type="ECO:0000313" key="1">
    <source>
        <dbReference type="EMBL" id="MDY0872024.1"/>
    </source>
</evidence>
<dbReference type="RefSeq" id="WP_320500443.1">
    <property type="nucleotide sequence ID" value="NZ_JAXCLX010000001.1"/>
</dbReference>
<dbReference type="GO" id="GO:0016787">
    <property type="term" value="F:hydrolase activity"/>
    <property type="evidence" value="ECO:0007669"/>
    <property type="project" value="UniProtKB-KW"/>
</dbReference>
<dbReference type="PANTHER" id="PTHR43235">
    <property type="entry name" value="GLUTAMINE AMIDOTRANSFERASE PB2B2.05-RELATED"/>
    <property type="match status" value="1"/>
</dbReference>
<dbReference type="CDD" id="cd01745">
    <property type="entry name" value="GATase1_2"/>
    <property type="match status" value="1"/>
</dbReference>
<accession>A0ABU5DXH8</accession>
<dbReference type="PANTHER" id="PTHR43235:SF1">
    <property type="entry name" value="GLUTAMINE AMIDOTRANSFERASE PB2B2.05-RELATED"/>
    <property type="match status" value="1"/>
</dbReference>
<reference evidence="1 2" key="1">
    <citation type="journal article" date="2013" name="Antonie Van Leeuwenhoek">
        <title>Dongia rigui sp. nov., isolated from freshwater of a large wetland in Korea.</title>
        <authorList>
            <person name="Baik K.S."/>
            <person name="Hwang Y.M."/>
            <person name="Choi J.S."/>
            <person name="Kwon J."/>
            <person name="Seong C.N."/>
        </authorList>
    </citation>
    <scope>NUCLEOTIDE SEQUENCE [LARGE SCALE GENOMIC DNA]</scope>
    <source>
        <strain evidence="1 2">04SU4-P</strain>
    </source>
</reference>
<comment type="caution">
    <text evidence="1">The sequence shown here is derived from an EMBL/GenBank/DDBJ whole genome shotgun (WGS) entry which is preliminary data.</text>
</comment>
<sequence length="272" mass="29257">MSKPGPYRLQQTLGHDAPVVAVPMCVKFIDGQNYHTVGEKYLTALIDGSGVYPLSYPALGAALPVDALLDHVDGLLFTGSPSNVAVEHYNGDPDRDDSPQDPGRDAVTLPLLRAALKRDIPVICICRGFQELNVALGGTLHTRIHELPGKLDHRGADGSYDEIYKPAHQLLLEKGSVFAGVFGADEITVNSVHWQGINKLGQGLVVEGRAPDGVIEAVRVAGKRFALGVQWHPEYRCTENPDSMKLFRAFGEAVRAYAAERRSGKAKAGAAA</sequence>
<keyword evidence="1" id="KW-0378">Hydrolase</keyword>
<dbReference type="PROSITE" id="PS51273">
    <property type="entry name" value="GATASE_TYPE_1"/>
    <property type="match status" value="1"/>
</dbReference>
<dbReference type="InterPro" id="IPR044668">
    <property type="entry name" value="PuuD-like"/>
</dbReference>
<proteinExistence type="predicted"/>
<dbReference type="Proteomes" id="UP001271769">
    <property type="component" value="Unassembled WGS sequence"/>
</dbReference>
<dbReference type="SUPFAM" id="SSF52317">
    <property type="entry name" value="Class I glutamine amidotransferase-like"/>
    <property type="match status" value="1"/>
</dbReference>
<dbReference type="EMBL" id="JAXCLX010000001">
    <property type="protein sequence ID" value="MDY0872024.1"/>
    <property type="molecule type" value="Genomic_DNA"/>
</dbReference>
<protein>
    <submittedName>
        <fullName evidence="1">Gamma-glutamyl-gamma-aminobutyrate hydrolase family protein</fullName>
    </submittedName>
</protein>
<gene>
    <name evidence="1" type="ORF">SMD31_08820</name>
</gene>
<organism evidence="1 2">
    <name type="scientific">Dongia rigui</name>
    <dbReference type="NCBI Taxonomy" id="940149"/>
    <lineage>
        <taxon>Bacteria</taxon>
        <taxon>Pseudomonadati</taxon>
        <taxon>Pseudomonadota</taxon>
        <taxon>Alphaproteobacteria</taxon>
        <taxon>Rhodospirillales</taxon>
        <taxon>Dongiaceae</taxon>
        <taxon>Dongia</taxon>
    </lineage>
</organism>
<dbReference type="Gene3D" id="3.40.50.880">
    <property type="match status" value="1"/>
</dbReference>
<dbReference type="Pfam" id="PF07722">
    <property type="entry name" value="Peptidase_C26"/>
    <property type="match status" value="1"/>
</dbReference>
<dbReference type="InterPro" id="IPR029062">
    <property type="entry name" value="Class_I_gatase-like"/>
</dbReference>
<name>A0ABU5DXH8_9PROT</name>
<evidence type="ECO:0000313" key="2">
    <source>
        <dbReference type="Proteomes" id="UP001271769"/>
    </source>
</evidence>
<dbReference type="InterPro" id="IPR011697">
    <property type="entry name" value="Peptidase_C26"/>
</dbReference>